<keyword evidence="1" id="KW-0175">Coiled coil</keyword>
<keyword evidence="3" id="KW-1185">Reference proteome</keyword>
<proteinExistence type="predicted"/>
<dbReference type="AlphaFoldDB" id="A0A0R3UNZ1"/>
<dbReference type="EMBL" id="UXSR01005759">
    <property type="protein sequence ID" value="VDD83540.1"/>
    <property type="molecule type" value="Genomic_DNA"/>
</dbReference>
<dbReference type="Proteomes" id="UP000267029">
    <property type="component" value="Unassembled WGS sequence"/>
</dbReference>
<reference evidence="2 3" key="1">
    <citation type="submission" date="2018-10" db="EMBL/GenBank/DDBJ databases">
        <authorList>
            <consortium name="Pathogen Informatics"/>
        </authorList>
    </citation>
    <scope>NUCLEOTIDE SEQUENCE [LARGE SCALE GENOMIC DNA]</scope>
</reference>
<protein>
    <submittedName>
        <fullName evidence="2">Uncharacterized protein</fullName>
    </submittedName>
</protein>
<gene>
    <name evidence="2" type="ORF">MCOS_LOCUS9543</name>
</gene>
<evidence type="ECO:0000313" key="3">
    <source>
        <dbReference type="Proteomes" id="UP000267029"/>
    </source>
</evidence>
<evidence type="ECO:0000256" key="1">
    <source>
        <dbReference type="SAM" id="Coils"/>
    </source>
</evidence>
<organism evidence="2 3">
    <name type="scientific">Mesocestoides corti</name>
    <name type="common">Flatworm</name>
    <dbReference type="NCBI Taxonomy" id="53468"/>
    <lineage>
        <taxon>Eukaryota</taxon>
        <taxon>Metazoa</taxon>
        <taxon>Spiralia</taxon>
        <taxon>Lophotrochozoa</taxon>
        <taxon>Platyhelminthes</taxon>
        <taxon>Cestoda</taxon>
        <taxon>Eucestoda</taxon>
        <taxon>Cyclophyllidea</taxon>
        <taxon>Mesocestoididae</taxon>
        <taxon>Mesocestoides</taxon>
    </lineage>
</organism>
<accession>A0A0R3UNZ1</accession>
<feature type="coiled-coil region" evidence="1">
    <location>
        <begin position="131"/>
        <end position="173"/>
    </location>
</feature>
<sequence>MRTPSHSASPERTFINLSTDRKGLKCSIGRRRSTSSVSPGKKSIDHLNSDWFRNEATNTEDLSTREIGVDARLVDLDKELDLLFIGTNFKTRLADLIDELALVRGKHEELMHQLQHRCAKNIAEESDTTKCQETELTKANEEAQENALEKRMLKSQALVIEELTANIESLKMRWPLSASNFSKASNSGLEDEVERLKLAHSLEMQRLFTEMSTMDRDVRAQVACLERQLGERSQAEDCKIQLEKVVKVSVRFLVEIRQNLLKHERVVKMTYDKASILRQIYGF</sequence>
<evidence type="ECO:0000313" key="2">
    <source>
        <dbReference type="EMBL" id="VDD83540.1"/>
    </source>
</evidence>
<name>A0A0R3UNZ1_MESCO</name>